<evidence type="ECO:0008006" key="3">
    <source>
        <dbReference type="Google" id="ProtNLM"/>
    </source>
</evidence>
<sequence>MDSEAIYQALFEILKSKMDGVVTVSRRLRHFNNVTADERPALFITQGNQQEIPVHGLEAKIELQAEVYLYIHESDPVTPPSTQLNTYIDKLRQAIKPEFPEICEYQTLGGLVEHCWIDGTIEVYEAVENMLDDQGIAIIPIRILTTN</sequence>
<dbReference type="EMBL" id="JAVIDA010000006">
    <property type="protein sequence ID" value="MDQ9071083.1"/>
    <property type="molecule type" value="Genomic_DNA"/>
</dbReference>
<dbReference type="Proteomes" id="UP001243195">
    <property type="component" value="Unassembled WGS sequence"/>
</dbReference>
<name>A0AAW8JIK3_9GAMM</name>
<accession>A0AAW8JIK3</accession>
<dbReference type="RefSeq" id="WP_308955534.1">
    <property type="nucleotide sequence ID" value="NZ_JAVICY010000005.1"/>
</dbReference>
<comment type="caution">
    <text evidence="1">The sequence shown here is derived from an EMBL/GenBank/DDBJ whole genome shotgun (WGS) entry which is preliminary data.</text>
</comment>
<proteinExistence type="predicted"/>
<dbReference type="AlphaFoldDB" id="A0AAW8JIK3"/>
<protein>
    <recommendedName>
        <fullName evidence="3">DUF4279 domain-containing protein</fullName>
    </recommendedName>
</protein>
<evidence type="ECO:0000313" key="2">
    <source>
        <dbReference type="Proteomes" id="UP001243195"/>
    </source>
</evidence>
<organism evidence="1 2">
    <name type="scientific">Acinetobacter gerneri</name>
    <dbReference type="NCBI Taxonomy" id="202952"/>
    <lineage>
        <taxon>Bacteria</taxon>
        <taxon>Pseudomonadati</taxon>
        <taxon>Pseudomonadota</taxon>
        <taxon>Gammaproteobacteria</taxon>
        <taxon>Moraxellales</taxon>
        <taxon>Moraxellaceae</taxon>
        <taxon>Acinetobacter</taxon>
    </lineage>
</organism>
<evidence type="ECO:0000313" key="1">
    <source>
        <dbReference type="EMBL" id="MDQ9071083.1"/>
    </source>
</evidence>
<gene>
    <name evidence="1" type="ORF">RFH51_06385</name>
</gene>
<reference evidence="1" key="1">
    <citation type="submission" date="2023-08" db="EMBL/GenBank/DDBJ databases">
        <title>Emergence of clinically-relevant ST2 carbapenem-resistant Acinetobacter baumannii strains in hospital sewages in Zhejiang, East of China.</title>
        <authorList>
            <person name="Kaichao C."/>
            <person name="Zhang R."/>
        </authorList>
    </citation>
    <scope>NUCLEOTIDE SEQUENCE</scope>
    <source>
        <strain evidence="1">M-SY-60</strain>
    </source>
</reference>